<sequence length="564" mass="59701">MKHASTLTAATPLPASTDTANLLETSITGLEACFREVGEALAATIGTIDQMATGLADVRVALAPETAGAAVGRLRDVAHRLTTLPTLQRRRAVEVETLTGRTRELRAMLAEIGTILDLLGIYGINIKIVSSGEPAFLSFVSGMDRKLESGRREVVHITGEMDQFGKVIADVRKADRLLSDETARAGNSVPTELTANANALQLHVEGVVRTTDQVSGIVRTVQGEVARVLGAIQIGDSVRQRAEHCITMLRRLHAPDALLPAGAVAHMERLVEAHLRAMADEFQQEIAAIVESLDRVSPLAEELRGLIASQVGGKDGQILLQLEQGIAKLTAVMSQLGEADGQLASLTGFVGRTLADLTKGLTRIQNIAVDVQDISTNTRLLSRRHGDNGRAVAVIAKEVAPCASRLTQLGTAIGRQIDALTAIDLVQDGSTINSGTVLSDALAIVRNGCASSATAMSRGGEEAQHIIASLRSSAANLNDQRVFVQTLGAAADSLLLSAQTRSPDSEVRTPADEEALEELLPWAAKLYTMASERLIHTGFLLPGMVPPVTAAVAMSDFDDDDGLF</sequence>
<protein>
    <recommendedName>
        <fullName evidence="3">Methyl-accepting chemotaxis protein</fullName>
    </recommendedName>
</protein>
<dbReference type="EMBL" id="JACIEV010000002">
    <property type="protein sequence ID" value="MBB4153206.1"/>
    <property type="molecule type" value="Genomic_DNA"/>
</dbReference>
<reference evidence="1 2" key="1">
    <citation type="submission" date="2020-08" db="EMBL/GenBank/DDBJ databases">
        <title>Genomic Encyclopedia of Type Strains, Phase IV (KMG-IV): sequencing the most valuable type-strain genomes for metagenomic binning, comparative biology and taxonomic classification.</title>
        <authorList>
            <person name="Goeker M."/>
        </authorList>
    </citation>
    <scope>NUCLEOTIDE SEQUENCE [LARGE SCALE GENOMIC DNA]</scope>
    <source>
        <strain evidence="1 2">YC6723</strain>
    </source>
</reference>
<dbReference type="AlphaFoldDB" id="A0A840FA92"/>
<evidence type="ECO:0008006" key="3">
    <source>
        <dbReference type="Google" id="ProtNLM"/>
    </source>
</evidence>
<accession>A0A840FA92</accession>
<dbReference type="RefSeq" id="WP_183982863.1">
    <property type="nucleotide sequence ID" value="NZ_JACIEV010000002.1"/>
</dbReference>
<dbReference type="Gene3D" id="1.10.287.950">
    <property type="entry name" value="Methyl-accepting chemotaxis protein"/>
    <property type="match status" value="1"/>
</dbReference>
<gene>
    <name evidence="1" type="ORF">GGQ80_001094</name>
</gene>
<dbReference type="SUPFAM" id="SSF58104">
    <property type="entry name" value="Methyl-accepting chemotaxis protein (MCP) signaling domain"/>
    <property type="match status" value="1"/>
</dbReference>
<dbReference type="Proteomes" id="UP000529795">
    <property type="component" value="Unassembled WGS sequence"/>
</dbReference>
<proteinExistence type="predicted"/>
<organism evidence="1 2">
    <name type="scientific">Sphingomonas jinjuensis</name>
    <dbReference type="NCBI Taxonomy" id="535907"/>
    <lineage>
        <taxon>Bacteria</taxon>
        <taxon>Pseudomonadati</taxon>
        <taxon>Pseudomonadota</taxon>
        <taxon>Alphaproteobacteria</taxon>
        <taxon>Sphingomonadales</taxon>
        <taxon>Sphingomonadaceae</taxon>
        <taxon>Sphingomonas</taxon>
    </lineage>
</organism>
<evidence type="ECO:0000313" key="1">
    <source>
        <dbReference type="EMBL" id="MBB4153206.1"/>
    </source>
</evidence>
<evidence type="ECO:0000313" key="2">
    <source>
        <dbReference type="Proteomes" id="UP000529795"/>
    </source>
</evidence>
<name>A0A840FA92_9SPHN</name>
<keyword evidence="2" id="KW-1185">Reference proteome</keyword>
<comment type="caution">
    <text evidence="1">The sequence shown here is derived from an EMBL/GenBank/DDBJ whole genome shotgun (WGS) entry which is preliminary data.</text>
</comment>